<proteinExistence type="predicted"/>
<dbReference type="AlphaFoldDB" id="A0A163HQI6"/>
<dbReference type="Proteomes" id="UP000076837">
    <property type="component" value="Unassembled WGS sequence"/>
</dbReference>
<dbReference type="InterPro" id="IPR010730">
    <property type="entry name" value="HET"/>
</dbReference>
<name>A0A163HQI6_DIDRA</name>
<protein>
    <submittedName>
        <fullName evidence="1">Uncharacterized protein</fullName>
    </submittedName>
</protein>
<keyword evidence="2" id="KW-1185">Reference proteome</keyword>
<dbReference type="STRING" id="5454.A0A163HQI6"/>
<sequence length="146" mass="16980">MESYVYEPIDLANASFRLVRPYQDDTGPIRCELFHAQIHDAKDAIEYEALSYTWGGTIKSCNIELNGKNMPVTERLFHALQHLRYTHEDWIFWIDAICLDQQNISERGHQVQQMAPIYGFARQVVFWLGLATPNTDQIFASMQILE</sequence>
<accession>A0A163HQI6</accession>
<gene>
    <name evidence="1" type="ORF">ST47_g3442</name>
</gene>
<reference evidence="1 2" key="1">
    <citation type="journal article" date="2016" name="Sci. Rep.">
        <title>Draft genome sequencing and secretome analysis of fungal phytopathogen Ascochyta rabiei provides insight into the necrotrophic effector repertoire.</title>
        <authorList>
            <person name="Verma S."/>
            <person name="Gazara R.K."/>
            <person name="Nizam S."/>
            <person name="Parween S."/>
            <person name="Chattopadhyay D."/>
            <person name="Verma P.K."/>
        </authorList>
    </citation>
    <scope>NUCLEOTIDE SEQUENCE [LARGE SCALE GENOMIC DNA]</scope>
    <source>
        <strain evidence="1 2">ArDII</strain>
    </source>
</reference>
<evidence type="ECO:0000313" key="2">
    <source>
        <dbReference type="Proteomes" id="UP000076837"/>
    </source>
</evidence>
<dbReference type="PANTHER" id="PTHR24148">
    <property type="entry name" value="ANKYRIN REPEAT DOMAIN-CONTAINING PROTEIN 39 HOMOLOG-RELATED"/>
    <property type="match status" value="1"/>
</dbReference>
<dbReference type="InterPro" id="IPR052895">
    <property type="entry name" value="HetReg/Transcr_Mod"/>
</dbReference>
<dbReference type="PANTHER" id="PTHR24148:SF78">
    <property type="entry name" value="HETEROKARYON INCOMPATIBILITY DOMAIN-CONTAINING PROTEIN"/>
    <property type="match status" value="1"/>
</dbReference>
<dbReference type="OrthoDB" id="194358at2759"/>
<dbReference type="Pfam" id="PF06985">
    <property type="entry name" value="HET"/>
    <property type="match status" value="1"/>
</dbReference>
<evidence type="ECO:0000313" key="1">
    <source>
        <dbReference type="EMBL" id="KZM25414.1"/>
    </source>
</evidence>
<dbReference type="EMBL" id="JYNV01000129">
    <property type="protein sequence ID" value="KZM25414.1"/>
    <property type="molecule type" value="Genomic_DNA"/>
</dbReference>
<comment type="caution">
    <text evidence="1">The sequence shown here is derived from an EMBL/GenBank/DDBJ whole genome shotgun (WGS) entry which is preliminary data.</text>
</comment>
<organism evidence="1 2">
    <name type="scientific">Didymella rabiei</name>
    <name type="common">Chickpea ascochyta blight fungus</name>
    <name type="synonym">Mycosphaerella rabiei</name>
    <dbReference type="NCBI Taxonomy" id="5454"/>
    <lineage>
        <taxon>Eukaryota</taxon>
        <taxon>Fungi</taxon>
        <taxon>Dikarya</taxon>
        <taxon>Ascomycota</taxon>
        <taxon>Pezizomycotina</taxon>
        <taxon>Dothideomycetes</taxon>
        <taxon>Pleosporomycetidae</taxon>
        <taxon>Pleosporales</taxon>
        <taxon>Pleosporineae</taxon>
        <taxon>Didymellaceae</taxon>
        <taxon>Ascochyta</taxon>
    </lineage>
</organism>